<dbReference type="EMBL" id="HBUF01661727">
    <property type="protein sequence ID" value="CAG6788800.1"/>
    <property type="molecule type" value="Transcribed_RNA"/>
</dbReference>
<evidence type="ECO:0000256" key="1">
    <source>
        <dbReference type="SAM" id="Phobius"/>
    </source>
</evidence>
<keyword evidence="1" id="KW-1133">Transmembrane helix</keyword>
<dbReference type="AlphaFoldDB" id="A0A8D8YFY4"/>
<dbReference type="EMBL" id="HBUF01661726">
    <property type="protein sequence ID" value="CAG6788797.1"/>
    <property type="molecule type" value="Transcribed_RNA"/>
</dbReference>
<dbReference type="EMBL" id="HBUF01329919">
    <property type="protein sequence ID" value="CAG6696785.1"/>
    <property type="molecule type" value="Transcribed_RNA"/>
</dbReference>
<reference evidence="2" key="1">
    <citation type="submission" date="2021-05" db="EMBL/GenBank/DDBJ databases">
        <authorList>
            <person name="Alioto T."/>
            <person name="Alioto T."/>
            <person name="Gomez Garrido J."/>
        </authorList>
    </citation>
    <scope>NUCLEOTIDE SEQUENCE</scope>
</reference>
<dbReference type="EMBL" id="HBUF01060995">
    <property type="protein sequence ID" value="CAG6625836.1"/>
    <property type="molecule type" value="Transcribed_RNA"/>
</dbReference>
<sequence>MLFPDGVPTTTLLYASCLSSFWFMTIVWSNGFRLLSTFCIIRLVSCGTFFSILVPTGSTGVTMSFLITFIGIPITPLFVILISPCSNSSSVIPPLEFLLAPFFVTGDTFCFPLTLPLGLSLFISTDNVCSSRAMSSNAFNLSISFMR</sequence>
<proteinExistence type="predicted"/>
<keyword evidence="1" id="KW-0812">Transmembrane</keyword>
<dbReference type="EMBL" id="HBUF01661725">
    <property type="protein sequence ID" value="CAG6788794.1"/>
    <property type="molecule type" value="Transcribed_RNA"/>
</dbReference>
<feature type="transmembrane region" description="Helical" evidence="1">
    <location>
        <begin position="61"/>
        <end position="82"/>
    </location>
</feature>
<dbReference type="EMBL" id="HBUF01374921">
    <property type="protein sequence ID" value="CAG6727863.1"/>
    <property type="molecule type" value="Transcribed_RNA"/>
</dbReference>
<name>A0A8D8YFY4_9HEMI</name>
<dbReference type="EMBL" id="HBUF01060994">
    <property type="protein sequence ID" value="CAG6625832.1"/>
    <property type="molecule type" value="Transcribed_RNA"/>
</dbReference>
<evidence type="ECO:0000313" key="2">
    <source>
        <dbReference type="EMBL" id="CAG6727867.1"/>
    </source>
</evidence>
<feature type="transmembrane region" description="Helical" evidence="1">
    <location>
        <begin position="102"/>
        <end position="124"/>
    </location>
</feature>
<protein>
    <submittedName>
        <fullName evidence="2">Uncharacterized protein</fullName>
    </submittedName>
</protein>
<dbReference type="EMBL" id="HBUF01374922">
    <property type="protein sequence ID" value="CAG6727867.1"/>
    <property type="molecule type" value="Transcribed_RNA"/>
</dbReference>
<accession>A0A8D8YFY4</accession>
<dbReference type="EMBL" id="HBUF01329920">
    <property type="protein sequence ID" value="CAG6696789.1"/>
    <property type="molecule type" value="Transcribed_RNA"/>
</dbReference>
<feature type="transmembrane region" description="Helical" evidence="1">
    <location>
        <begin position="12"/>
        <end position="28"/>
    </location>
</feature>
<organism evidence="2">
    <name type="scientific">Cacopsylla melanoneura</name>
    <dbReference type="NCBI Taxonomy" id="428564"/>
    <lineage>
        <taxon>Eukaryota</taxon>
        <taxon>Metazoa</taxon>
        <taxon>Ecdysozoa</taxon>
        <taxon>Arthropoda</taxon>
        <taxon>Hexapoda</taxon>
        <taxon>Insecta</taxon>
        <taxon>Pterygota</taxon>
        <taxon>Neoptera</taxon>
        <taxon>Paraneoptera</taxon>
        <taxon>Hemiptera</taxon>
        <taxon>Sternorrhyncha</taxon>
        <taxon>Psylloidea</taxon>
        <taxon>Psyllidae</taxon>
        <taxon>Psyllinae</taxon>
        <taxon>Cacopsylla</taxon>
    </lineage>
</organism>
<keyword evidence="1" id="KW-0472">Membrane</keyword>